<dbReference type="PANTHER" id="PTHR28133">
    <property type="entry name" value="REQUIRED FOR RESPIRATORY GROWTH PROTEIN 7, MITOCHONDRIAL"/>
    <property type="match status" value="1"/>
</dbReference>
<dbReference type="Proteomes" id="UP001159427">
    <property type="component" value="Unassembled WGS sequence"/>
</dbReference>
<dbReference type="EMBL" id="CALNXI010000657">
    <property type="protein sequence ID" value="CAH3030804.1"/>
    <property type="molecule type" value="Genomic_DNA"/>
</dbReference>
<dbReference type="InterPro" id="IPR011335">
    <property type="entry name" value="Restrct_endonuc-II-like"/>
</dbReference>
<dbReference type="SUPFAM" id="SSF52980">
    <property type="entry name" value="Restriction endonuclease-like"/>
    <property type="match status" value="1"/>
</dbReference>
<comment type="caution">
    <text evidence="4">The sequence shown here is derived from an EMBL/GenBank/DDBJ whole genome shotgun (WGS) entry which is preliminary data.</text>
</comment>
<keyword evidence="5" id="KW-1185">Reference proteome</keyword>
<organism evidence="4 5">
    <name type="scientific">Porites evermanni</name>
    <dbReference type="NCBI Taxonomy" id="104178"/>
    <lineage>
        <taxon>Eukaryota</taxon>
        <taxon>Metazoa</taxon>
        <taxon>Cnidaria</taxon>
        <taxon>Anthozoa</taxon>
        <taxon>Hexacorallia</taxon>
        <taxon>Scleractinia</taxon>
        <taxon>Fungiina</taxon>
        <taxon>Poritidae</taxon>
        <taxon>Porites</taxon>
    </lineage>
</organism>
<evidence type="ECO:0000256" key="2">
    <source>
        <dbReference type="ARBA" id="ARBA00023128"/>
    </source>
</evidence>
<evidence type="ECO:0000256" key="1">
    <source>
        <dbReference type="ARBA" id="ARBA00004173"/>
    </source>
</evidence>
<dbReference type="Gene3D" id="3.40.1350.10">
    <property type="match status" value="1"/>
</dbReference>
<feature type="non-terminal residue" evidence="4">
    <location>
        <position position="1"/>
    </location>
</feature>
<reference evidence="4 5" key="1">
    <citation type="submission" date="2022-05" db="EMBL/GenBank/DDBJ databases">
        <authorList>
            <consortium name="Genoscope - CEA"/>
            <person name="William W."/>
        </authorList>
    </citation>
    <scope>NUCLEOTIDE SEQUENCE [LARGE SCALE GENOMIC DNA]</scope>
</reference>
<dbReference type="InterPro" id="IPR007560">
    <property type="entry name" value="Restrct_endonuc_IV_Mrr"/>
</dbReference>
<proteinExistence type="predicted"/>
<keyword evidence="2" id="KW-0496">Mitochondrion</keyword>
<comment type="subcellular location">
    <subcellularLocation>
        <location evidence="1">Mitochondrion</location>
    </subcellularLocation>
</comment>
<dbReference type="Pfam" id="PF04471">
    <property type="entry name" value="Mrr_cat"/>
    <property type="match status" value="1"/>
</dbReference>
<evidence type="ECO:0000313" key="5">
    <source>
        <dbReference type="Proteomes" id="UP001159427"/>
    </source>
</evidence>
<accession>A0ABN8MRL5</accession>
<gene>
    <name evidence="4" type="ORF">PEVE_00038538</name>
</gene>
<dbReference type="InterPro" id="IPR011856">
    <property type="entry name" value="tRNA_endonuc-like_dom_sf"/>
</dbReference>
<feature type="domain" description="Restriction endonuclease type IV Mrr" evidence="3">
    <location>
        <begin position="74"/>
        <end position="168"/>
    </location>
</feature>
<sequence>RWRDNFIVATANYAGHAGCYTNRRWFSRAKNLSFEMIWNVVIWRRSLRKSQFTYMICTFPQILFYSSTTRQEFGRQFEEIAAESLRKFSFDVTVCGGPKDRGIDFKGFWRLKSTSVPIIGQCRRYKRRLGPKHVRELEGTLTHEVNGTLGIIVSESGFSKDAYGVFKGSLYPIAFSILKGFSDDLLRWYSDEQSDETFIGDKSQISTRGESFQQVQYKKADIHLPGESECTDDLKINIVGKHDEKVLLSVDSSLSGCSKRVFSWKHTHTNLDQQDTLNNDRNSVGGNVINVHSHASNFADNSDDFKQLRSSNISEMGTGVFTMFELNPSAQKLLPHVVVGLKYRRHNFNAPELFIKEED</sequence>
<name>A0ABN8MRL5_9CNID</name>
<dbReference type="PANTHER" id="PTHR28133:SF1">
    <property type="entry name" value="REQUIRED FOR RESPIRATORY GROWTH PROTEIN 7, MITOCHONDRIAL"/>
    <property type="match status" value="1"/>
</dbReference>
<dbReference type="InterPro" id="IPR018828">
    <property type="entry name" value="RRG7"/>
</dbReference>
<protein>
    <recommendedName>
        <fullName evidence="3">Restriction endonuclease type IV Mrr domain-containing protein</fullName>
    </recommendedName>
</protein>
<evidence type="ECO:0000313" key="4">
    <source>
        <dbReference type="EMBL" id="CAH3030804.1"/>
    </source>
</evidence>
<evidence type="ECO:0000259" key="3">
    <source>
        <dbReference type="Pfam" id="PF04471"/>
    </source>
</evidence>